<dbReference type="PANTHER" id="PTHR33121:SF70">
    <property type="entry name" value="SIGNALING PROTEIN YKOW"/>
    <property type="match status" value="1"/>
</dbReference>
<organism evidence="2 3">
    <name type="scientific">Alkalicoccus saliphilus</name>
    <dbReference type="NCBI Taxonomy" id="200989"/>
    <lineage>
        <taxon>Bacteria</taxon>
        <taxon>Bacillati</taxon>
        <taxon>Bacillota</taxon>
        <taxon>Bacilli</taxon>
        <taxon>Bacillales</taxon>
        <taxon>Bacillaceae</taxon>
        <taxon>Alkalicoccus</taxon>
    </lineage>
</organism>
<sequence length="347" mass="39779">MKTCSQCEGNSPPKETGQLIFSSFDYRIFQAIAEEFQPDNAELGGAKTQVHLTYDSWDMLRSLFYKLEKKFSRRELEKISGRIITSFTPEMQLTANFPISQLREQVKHPECVKIIQEQLFQSHLQPIISTGNAEVYGYEFWLKPKSKLYPFETKQLLEFAKKSGLDVLLDSQARYTAVRTSAYKLERGVKRFINFLPSTISAPQDSLHSTFQAARDYDVAMDDIVLHVSRMEKLRDVKHLYYIFNECRKAGVKTALNATSESVNFSSPHLQRLRPDIISVGRSLTEDCHLDEEKIERIRLLKAAAEQIDSLLLANGIHSKEEYEAVRPYTDLVQGEYIGKPHPMPSG</sequence>
<dbReference type="PANTHER" id="PTHR33121">
    <property type="entry name" value="CYCLIC DI-GMP PHOSPHODIESTERASE PDEF"/>
    <property type="match status" value="1"/>
</dbReference>
<dbReference type="InterPro" id="IPR050706">
    <property type="entry name" value="Cyclic-di-GMP_PDE-like"/>
</dbReference>
<dbReference type="GO" id="GO:0071111">
    <property type="term" value="F:cyclic-guanylate-specific phosphodiesterase activity"/>
    <property type="evidence" value="ECO:0007669"/>
    <property type="project" value="InterPro"/>
</dbReference>
<keyword evidence="3" id="KW-1185">Reference proteome</keyword>
<proteinExistence type="predicted"/>
<dbReference type="Pfam" id="PF00563">
    <property type="entry name" value="EAL"/>
    <property type="match status" value="1"/>
</dbReference>
<dbReference type="EMBL" id="PZJJ01000030">
    <property type="protein sequence ID" value="PTL37872.1"/>
    <property type="molecule type" value="Genomic_DNA"/>
</dbReference>
<dbReference type="SUPFAM" id="SSF141868">
    <property type="entry name" value="EAL domain-like"/>
    <property type="match status" value="1"/>
</dbReference>
<evidence type="ECO:0000259" key="1">
    <source>
        <dbReference type="PROSITE" id="PS50883"/>
    </source>
</evidence>
<dbReference type="SMART" id="SM00052">
    <property type="entry name" value="EAL"/>
    <property type="match status" value="1"/>
</dbReference>
<dbReference type="OrthoDB" id="581425at2"/>
<accession>A0A2T4U392</accession>
<name>A0A2T4U392_9BACI</name>
<dbReference type="AlphaFoldDB" id="A0A2T4U392"/>
<dbReference type="Gene3D" id="3.20.20.450">
    <property type="entry name" value="EAL domain"/>
    <property type="match status" value="1"/>
</dbReference>
<comment type="caution">
    <text evidence="2">The sequence shown here is derived from an EMBL/GenBank/DDBJ whole genome shotgun (WGS) entry which is preliminary data.</text>
</comment>
<dbReference type="RefSeq" id="WP_107585876.1">
    <property type="nucleotide sequence ID" value="NZ_PZJJ01000030.1"/>
</dbReference>
<reference evidence="2 3" key="1">
    <citation type="submission" date="2018-03" db="EMBL/GenBank/DDBJ databases">
        <title>Alkalicoccus saliphilus sp. nov., isolated from a mineral pool.</title>
        <authorList>
            <person name="Zhao B."/>
        </authorList>
    </citation>
    <scope>NUCLEOTIDE SEQUENCE [LARGE SCALE GENOMIC DNA]</scope>
    <source>
        <strain evidence="2 3">6AG</strain>
    </source>
</reference>
<evidence type="ECO:0000313" key="3">
    <source>
        <dbReference type="Proteomes" id="UP000240509"/>
    </source>
</evidence>
<evidence type="ECO:0000313" key="2">
    <source>
        <dbReference type="EMBL" id="PTL37872.1"/>
    </source>
</evidence>
<dbReference type="PROSITE" id="PS50883">
    <property type="entry name" value="EAL"/>
    <property type="match status" value="1"/>
</dbReference>
<dbReference type="InterPro" id="IPR035919">
    <property type="entry name" value="EAL_sf"/>
</dbReference>
<dbReference type="InterPro" id="IPR001633">
    <property type="entry name" value="EAL_dom"/>
</dbReference>
<protein>
    <recommendedName>
        <fullName evidence="1">EAL domain-containing protein</fullName>
    </recommendedName>
</protein>
<feature type="domain" description="EAL" evidence="1">
    <location>
        <begin position="103"/>
        <end position="347"/>
    </location>
</feature>
<dbReference type="Proteomes" id="UP000240509">
    <property type="component" value="Unassembled WGS sequence"/>
</dbReference>
<gene>
    <name evidence="2" type="ORF">C6Y45_14110</name>
</gene>